<dbReference type="EMBL" id="PGOL01000960">
    <property type="protein sequence ID" value="PKI62625.1"/>
    <property type="molecule type" value="Genomic_DNA"/>
</dbReference>
<comment type="caution">
    <text evidence="1">The sequence shown here is derived from an EMBL/GenBank/DDBJ whole genome shotgun (WGS) entry which is preliminary data.</text>
</comment>
<gene>
    <name evidence="1" type="ORF">CRG98_016977</name>
</gene>
<proteinExistence type="predicted"/>
<evidence type="ECO:0000313" key="2">
    <source>
        <dbReference type="Proteomes" id="UP000233551"/>
    </source>
</evidence>
<name>A0A2I0K241_PUNGR</name>
<protein>
    <submittedName>
        <fullName evidence="1">Uncharacterized protein</fullName>
    </submittedName>
</protein>
<keyword evidence="2" id="KW-1185">Reference proteome</keyword>
<dbReference type="AlphaFoldDB" id="A0A2I0K241"/>
<reference evidence="1 2" key="1">
    <citation type="submission" date="2017-11" db="EMBL/GenBank/DDBJ databases">
        <title>De-novo sequencing of pomegranate (Punica granatum L.) genome.</title>
        <authorList>
            <person name="Akparov Z."/>
            <person name="Amiraslanov A."/>
            <person name="Hajiyeva S."/>
            <person name="Abbasov M."/>
            <person name="Kaur K."/>
            <person name="Hamwieh A."/>
            <person name="Solovyev V."/>
            <person name="Salamov A."/>
            <person name="Braich B."/>
            <person name="Kosarev P."/>
            <person name="Mahmoud A."/>
            <person name="Hajiyev E."/>
            <person name="Babayeva S."/>
            <person name="Izzatullayeva V."/>
            <person name="Mammadov A."/>
            <person name="Mammadov A."/>
            <person name="Sharifova S."/>
            <person name="Ojaghi J."/>
            <person name="Eynullazada K."/>
            <person name="Bayramov B."/>
            <person name="Abdulazimova A."/>
            <person name="Shahmuradov I."/>
        </authorList>
    </citation>
    <scope>NUCLEOTIDE SEQUENCE [LARGE SCALE GENOMIC DNA]</scope>
    <source>
        <strain evidence="2">cv. AG2017</strain>
        <tissue evidence="1">Leaf</tissue>
    </source>
</reference>
<sequence length="75" mass="8482">MDAHEKESPLPVYDPKVKGRDWGIGPVIDGYRRWTPCESYHKGSGSTRITNKCKNVTIYGFRAVRMTISGPLDKL</sequence>
<dbReference type="Proteomes" id="UP000233551">
    <property type="component" value="Unassembled WGS sequence"/>
</dbReference>
<organism evidence="1 2">
    <name type="scientific">Punica granatum</name>
    <name type="common">Pomegranate</name>
    <dbReference type="NCBI Taxonomy" id="22663"/>
    <lineage>
        <taxon>Eukaryota</taxon>
        <taxon>Viridiplantae</taxon>
        <taxon>Streptophyta</taxon>
        <taxon>Embryophyta</taxon>
        <taxon>Tracheophyta</taxon>
        <taxon>Spermatophyta</taxon>
        <taxon>Magnoliopsida</taxon>
        <taxon>eudicotyledons</taxon>
        <taxon>Gunneridae</taxon>
        <taxon>Pentapetalae</taxon>
        <taxon>rosids</taxon>
        <taxon>malvids</taxon>
        <taxon>Myrtales</taxon>
        <taxon>Lythraceae</taxon>
        <taxon>Punica</taxon>
    </lineage>
</organism>
<evidence type="ECO:0000313" key="1">
    <source>
        <dbReference type="EMBL" id="PKI62625.1"/>
    </source>
</evidence>
<accession>A0A2I0K241</accession>